<feature type="region of interest" description="Disordered" evidence="1">
    <location>
        <begin position="99"/>
        <end position="126"/>
    </location>
</feature>
<proteinExistence type="predicted"/>
<evidence type="ECO:0000256" key="1">
    <source>
        <dbReference type="SAM" id="MobiDB-lite"/>
    </source>
</evidence>
<protein>
    <submittedName>
        <fullName evidence="2">Uncharacterized protein</fullName>
    </submittedName>
</protein>
<keyword evidence="3" id="KW-1185">Reference proteome</keyword>
<organism evidence="2 3">
    <name type="scientific">Mycena chlorophos</name>
    <name type="common">Agaric fungus</name>
    <name type="synonym">Agaricus chlorophos</name>
    <dbReference type="NCBI Taxonomy" id="658473"/>
    <lineage>
        <taxon>Eukaryota</taxon>
        <taxon>Fungi</taxon>
        <taxon>Dikarya</taxon>
        <taxon>Basidiomycota</taxon>
        <taxon>Agaricomycotina</taxon>
        <taxon>Agaricomycetes</taxon>
        <taxon>Agaricomycetidae</taxon>
        <taxon>Agaricales</taxon>
        <taxon>Marasmiineae</taxon>
        <taxon>Mycenaceae</taxon>
        <taxon>Mycena</taxon>
    </lineage>
</organism>
<evidence type="ECO:0000313" key="2">
    <source>
        <dbReference type="EMBL" id="GAT52622.1"/>
    </source>
</evidence>
<accession>A0ABQ0LNH5</accession>
<reference evidence="2" key="1">
    <citation type="submission" date="2014-09" db="EMBL/GenBank/DDBJ databases">
        <title>Genome sequence of the luminous mushroom Mycena chlorophos for searching fungal bioluminescence genes.</title>
        <authorList>
            <person name="Tanaka Y."/>
            <person name="Kasuga D."/>
            <person name="Oba Y."/>
            <person name="Hase S."/>
            <person name="Sato K."/>
            <person name="Oba Y."/>
            <person name="Sakakibara Y."/>
        </authorList>
    </citation>
    <scope>NUCLEOTIDE SEQUENCE</scope>
</reference>
<name>A0ABQ0LNH5_MYCCL</name>
<gene>
    <name evidence="2" type="ORF">MCHLO_09657</name>
</gene>
<dbReference type="EMBL" id="DF847819">
    <property type="protein sequence ID" value="GAT52622.1"/>
    <property type="molecule type" value="Genomic_DNA"/>
</dbReference>
<sequence>MPGWKIPSLVEVSTKFGAPGGVFPEHIRPWRGFPLRCDVVHRRLLFERVLAKLPSSSASITSDGNQLPSLTPCRVKGAFVDEYRGPGMSQSAARDTCAAARKEASRGRTERVLCGGRPPSSLASPGVAARRAKRCVFALNPRGS</sequence>
<feature type="compositionally biased region" description="Basic and acidic residues" evidence="1">
    <location>
        <begin position="100"/>
        <end position="111"/>
    </location>
</feature>
<evidence type="ECO:0000313" key="3">
    <source>
        <dbReference type="Proteomes" id="UP000815677"/>
    </source>
</evidence>
<dbReference type="Proteomes" id="UP000815677">
    <property type="component" value="Unassembled WGS sequence"/>
</dbReference>